<comment type="similarity">
    <text evidence="1">Belongs to the AfsR/DnrI/RedD regulatory family.</text>
</comment>
<feature type="DNA-binding region" description="OmpR/PhoB-type" evidence="3">
    <location>
        <begin position="1"/>
        <end position="90"/>
    </location>
</feature>
<gene>
    <name evidence="5" type="ORF">SAMN05216188_109118</name>
</gene>
<reference evidence="6" key="1">
    <citation type="submission" date="2016-10" db="EMBL/GenBank/DDBJ databases">
        <authorList>
            <person name="Varghese N."/>
            <person name="Submissions S."/>
        </authorList>
    </citation>
    <scope>NUCLEOTIDE SEQUENCE [LARGE SCALE GENOMIC DNA]</scope>
    <source>
        <strain evidence="6">CGMCC 4.3525</strain>
    </source>
</reference>
<keyword evidence="2 3" id="KW-0238">DNA-binding</keyword>
<dbReference type="Gene3D" id="1.10.10.10">
    <property type="entry name" value="Winged helix-like DNA-binding domain superfamily/Winged helix DNA-binding domain"/>
    <property type="match status" value="1"/>
</dbReference>
<dbReference type="Proteomes" id="UP000199352">
    <property type="component" value="Unassembled WGS sequence"/>
</dbReference>
<dbReference type="InterPro" id="IPR011990">
    <property type="entry name" value="TPR-like_helical_dom_sf"/>
</dbReference>
<evidence type="ECO:0000256" key="2">
    <source>
        <dbReference type="ARBA" id="ARBA00023125"/>
    </source>
</evidence>
<dbReference type="SMART" id="SM01043">
    <property type="entry name" value="BTAD"/>
    <property type="match status" value="1"/>
</dbReference>
<dbReference type="PANTHER" id="PTHR47691:SF3">
    <property type="entry name" value="HTH-TYPE TRANSCRIPTIONAL REGULATOR RV0890C-RELATED"/>
    <property type="match status" value="1"/>
</dbReference>
<dbReference type="InterPro" id="IPR005158">
    <property type="entry name" value="BTAD"/>
</dbReference>
<dbReference type="STRING" id="402600.SAMN05216188_109118"/>
<evidence type="ECO:0000259" key="4">
    <source>
        <dbReference type="PROSITE" id="PS51755"/>
    </source>
</evidence>
<dbReference type="AlphaFoldDB" id="A0A1H9MKY4"/>
<keyword evidence="6" id="KW-1185">Reference proteome</keyword>
<dbReference type="Pfam" id="PF00486">
    <property type="entry name" value="Trans_reg_C"/>
    <property type="match status" value="1"/>
</dbReference>
<evidence type="ECO:0000256" key="1">
    <source>
        <dbReference type="ARBA" id="ARBA00005820"/>
    </source>
</evidence>
<dbReference type="PRINTS" id="PR00364">
    <property type="entry name" value="DISEASERSIST"/>
</dbReference>
<dbReference type="Pfam" id="PF03704">
    <property type="entry name" value="BTAD"/>
    <property type="match status" value="1"/>
</dbReference>
<dbReference type="GO" id="GO:0000160">
    <property type="term" value="P:phosphorelay signal transduction system"/>
    <property type="evidence" value="ECO:0007669"/>
    <property type="project" value="InterPro"/>
</dbReference>
<name>A0A1H9MKY4_9PSEU</name>
<sequence length="866" mass="94409">MHVGILGPVEAHSPDGKIAVGGPRPRTLLAALALRVGEIVPLDRLIDELYGSEPPSDAANALQGQVSRLRRALGDAGLVEFQPAGYRLVLAAEQVDAHRFAALAADGEREAERGDPRAAESLLSEALGLWRGPALADVALADHATRLEQQRVSAVSALIAARVRLGRAEVREIQDLVHQRPLDERLRGFLVLALAQQGRQAEALRAFEDARAVLADELGADPSPELRAIHLQVLRGQAHREPPAQLTGFVGRQEELRRIAGLTSRLVTLTGPGGAGKTRLALRAAPPSAIFVDLAPAKDVAAATLQALGLKETVLAPEDRLTLALRDRDATLVLDNCEHLVGQAARLAQHLLSTCPSLRILATSREALGITGEALCPVPPLDPEQSAALFTDRARLVNPAFVPDRHTADICRGLDGLPLAIELAAARTRTLTTREIADRLGDRFRLLGKGNRAAAPRHRTLRAVVEWSWDLLTDDERDLAAALATFNGGATLEAAEQVGGHAVEVLEALVDKSLVEASDGRYRMLETIREFCSQHSRADAAHAAYFHALARRADPELRGRDQVEWLARLSAEHANLLQAVEWTVAHDPARALRLIGDLSWYWYLKGSRTEVGDLARALLARVPEESTEEYAILLALAAPERVQSKLLELRGPIRQPFVLIAWAMLAGPPDPSTPRIRLHDEVERSEDPWVQGLIAFSTAYTGWMTTGDRETAVRQSREALRRFQDLGERWGSAQVLDVLATITEDPREALALTEEALLAVEELGAEEELAELRARRADRLLALGREEEAERDYLQALDLATTAGLAATRALAGAGLARTAHRRGEQARADELLREARRELGFGWQHTAARQHVEELLSELARTREA</sequence>
<dbReference type="GO" id="GO:0006355">
    <property type="term" value="P:regulation of DNA-templated transcription"/>
    <property type="evidence" value="ECO:0007669"/>
    <property type="project" value="InterPro"/>
</dbReference>
<feature type="domain" description="OmpR/PhoB-type" evidence="4">
    <location>
        <begin position="1"/>
        <end position="90"/>
    </location>
</feature>
<protein>
    <submittedName>
        <fullName evidence="5">Predicted ATPase</fullName>
    </submittedName>
</protein>
<dbReference type="EMBL" id="FOFR01000009">
    <property type="protein sequence ID" value="SER24356.1"/>
    <property type="molecule type" value="Genomic_DNA"/>
</dbReference>
<proteinExistence type="inferred from homology"/>
<dbReference type="RefSeq" id="WP_177221211.1">
    <property type="nucleotide sequence ID" value="NZ_FOFR01000009.1"/>
</dbReference>
<dbReference type="SUPFAM" id="SSF52540">
    <property type="entry name" value="P-loop containing nucleoside triphosphate hydrolases"/>
    <property type="match status" value="1"/>
</dbReference>
<evidence type="ECO:0000313" key="5">
    <source>
        <dbReference type="EMBL" id="SER24356.1"/>
    </source>
</evidence>
<dbReference type="InterPro" id="IPR036388">
    <property type="entry name" value="WH-like_DNA-bd_sf"/>
</dbReference>
<dbReference type="SMART" id="SM00862">
    <property type="entry name" value="Trans_reg_C"/>
    <property type="match status" value="1"/>
</dbReference>
<dbReference type="PROSITE" id="PS51755">
    <property type="entry name" value="OMPR_PHOB"/>
    <property type="match status" value="1"/>
</dbReference>
<dbReference type="GO" id="GO:0003677">
    <property type="term" value="F:DNA binding"/>
    <property type="evidence" value="ECO:0007669"/>
    <property type="project" value="UniProtKB-UniRule"/>
</dbReference>
<dbReference type="Gene3D" id="1.25.40.10">
    <property type="entry name" value="Tetratricopeptide repeat domain"/>
    <property type="match status" value="2"/>
</dbReference>
<dbReference type="SUPFAM" id="SSF46894">
    <property type="entry name" value="C-terminal effector domain of the bipartite response regulators"/>
    <property type="match status" value="1"/>
</dbReference>
<evidence type="ECO:0000313" key="6">
    <source>
        <dbReference type="Proteomes" id="UP000199352"/>
    </source>
</evidence>
<dbReference type="CDD" id="cd15831">
    <property type="entry name" value="BTAD"/>
    <property type="match status" value="1"/>
</dbReference>
<dbReference type="PANTHER" id="PTHR47691">
    <property type="entry name" value="REGULATOR-RELATED"/>
    <property type="match status" value="1"/>
</dbReference>
<dbReference type="InterPro" id="IPR027417">
    <property type="entry name" value="P-loop_NTPase"/>
</dbReference>
<dbReference type="InterPro" id="IPR001867">
    <property type="entry name" value="OmpR/PhoB-type_DNA-bd"/>
</dbReference>
<organism evidence="5 6">
    <name type="scientific">Lentzea xinjiangensis</name>
    <dbReference type="NCBI Taxonomy" id="402600"/>
    <lineage>
        <taxon>Bacteria</taxon>
        <taxon>Bacillati</taxon>
        <taxon>Actinomycetota</taxon>
        <taxon>Actinomycetes</taxon>
        <taxon>Pseudonocardiales</taxon>
        <taxon>Pseudonocardiaceae</taxon>
        <taxon>Lentzea</taxon>
    </lineage>
</organism>
<dbReference type="InterPro" id="IPR016032">
    <property type="entry name" value="Sig_transdc_resp-reg_C-effctor"/>
</dbReference>
<evidence type="ECO:0000256" key="3">
    <source>
        <dbReference type="PROSITE-ProRule" id="PRU01091"/>
    </source>
</evidence>
<dbReference type="SUPFAM" id="SSF48452">
    <property type="entry name" value="TPR-like"/>
    <property type="match status" value="2"/>
</dbReference>
<accession>A0A1H9MKY4</accession>